<dbReference type="Proteomes" id="UP000054359">
    <property type="component" value="Unassembled WGS sequence"/>
</dbReference>
<reference evidence="1 2" key="1">
    <citation type="submission" date="2013-11" db="EMBL/GenBank/DDBJ databases">
        <title>Genome sequencing of Stegodyphus mimosarum.</title>
        <authorList>
            <person name="Bechsgaard J."/>
        </authorList>
    </citation>
    <scope>NUCLEOTIDE SEQUENCE [LARGE SCALE GENOMIC DNA]</scope>
</reference>
<protein>
    <submittedName>
        <fullName evidence="1">Uncharacterized protein</fullName>
    </submittedName>
</protein>
<accession>A0A087TEX6</accession>
<feature type="non-terminal residue" evidence="1">
    <location>
        <position position="75"/>
    </location>
</feature>
<gene>
    <name evidence="1" type="ORF">X975_03829</name>
</gene>
<evidence type="ECO:0000313" key="1">
    <source>
        <dbReference type="EMBL" id="KFM63665.1"/>
    </source>
</evidence>
<proteinExistence type="predicted"/>
<name>A0A087TEX6_STEMI</name>
<dbReference type="EMBL" id="KK114898">
    <property type="protein sequence ID" value="KFM63665.1"/>
    <property type="molecule type" value="Genomic_DNA"/>
</dbReference>
<sequence length="75" mass="8062">MKLVLANKQQMVQQQKSLQLIRVNCVASHPENAVQELPQRQLSAERGESEAISNAVKPAKFANALVNGRGGGSGH</sequence>
<evidence type="ECO:0000313" key="2">
    <source>
        <dbReference type="Proteomes" id="UP000054359"/>
    </source>
</evidence>
<dbReference type="AlphaFoldDB" id="A0A087TEX6"/>
<organism evidence="1 2">
    <name type="scientific">Stegodyphus mimosarum</name>
    <name type="common">African social velvet spider</name>
    <dbReference type="NCBI Taxonomy" id="407821"/>
    <lineage>
        <taxon>Eukaryota</taxon>
        <taxon>Metazoa</taxon>
        <taxon>Ecdysozoa</taxon>
        <taxon>Arthropoda</taxon>
        <taxon>Chelicerata</taxon>
        <taxon>Arachnida</taxon>
        <taxon>Araneae</taxon>
        <taxon>Araneomorphae</taxon>
        <taxon>Entelegynae</taxon>
        <taxon>Eresoidea</taxon>
        <taxon>Eresidae</taxon>
        <taxon>Stegodyphus</taxon>
    </lineage>
</organism>
<keyword evidence="2" id="KW-1185">Reference proteome</keyword>